<keyword evidence="3" id="KW-0233">DNA recombination</keyword>
<evidence type="ECO:0000313" key="7">
    <source>
        <dbReference type="EMBL" id="KPQ41094.1"/>
    </source>
</evidence>
<dbReference type="Pfam" id="PF02899">
    <property type="entry name" value="Phage_int_SAM_1"/>
    <property type="match status" value="1"/>
</dbReference>
<evidence type="ECO:0000256" key="3">
    <source>
        <dbReference type="ARBA" id="ARBA00023172"/>
    </source>
</evidence>
<evidence type="ECO:0000313" key="8">
    <source>
        <dbReference type="Proteomes" id="UP000050360"/>
    </source>
</evidence>
<dbReference type="GO" id="GO:0003677">
    <property type="term" value="F:DNA binding"/>
    <property type="evidence" value="ECO:0007669"/>
    <property type="project" value="UniProtKB-UniRule"/>
</dbReference>
<dbReference type="InterPro" id="IPR011010">
    <property type="entry name" value="DNA_brk_join_enz"/>
</dbReference>
<dbReference type="PANTHER" id="PTHR30349">
    <property type="entry name" value="PHAGE INTEGRASE-RELATED"/>
    <property type="match status" value="1"/>
</dbReference>
<dbReference type="PANTHER" id="PTHR30349:SF92">
    <property type="entry name" value="SITE-SPECIFIC RECOMBINASE"/>
    <property type="match status" value="1"/>
</dbReference>
<dbReference type="InterPro" id="IPR050090">
    <property type="entry name" value="Tyrosine_recombinase_XerCD"/>
</dbReference>
<evidence type="ECO:0000259" key="5">
    <source>
        <dbReference type="PROSITE" id="PS51898"/>
    </source>
</evidence>
<dbReference type="CDD" id="cd00397">
    <property type="entry name" value="DNA_BRE_C"/>
    <property type="match status" value="1"/>
</dbReference>
<proteinExistence type="predicted"/>
<feature type="domain" description="Core-binding (CB)" evidence="6">
    <location>
        <begin position="1"/>
        <end position="79"/>
    </location>
</feature>
<evidence type="ECO:0000256" key="1">
    <source>
        <dbReference type="ARBA" id="ARBA00022908"/>
    </source>
</evidence>
<keyword evidence="1" id="KW-0229">DNA integration</keyword>
<dbReference type="InterPro" id="IPR004107">
    <property type="entry name" value="Integrase_SAM-like_N"/>
</dbReference>
<dbReference type="InterPro" id="IPR002104">
    <property type="entry name" value="Integrase_catalytic"/>
</dbReference>
<dbReference type="EMBL" id="LKCM01000440">
    <property type="protein sequence ID" value="KPQ41094.1"/>
    <property type="molecule type" value="Genomic_DNA"/>
</dbReference>
<dbReference type="Pfam" id="PF00589">
    <property type="entry name" value="Phage_integrase"/>
    <property type="match status" value="1"/>
</dbReference>
<dbReference type="InterPro" id="IPR044068">
    <property type="entry name" value="CB"/>
</dbReference>
<keyword evidence="2 4" id="KW-0238">DNA-binding</keyword>
<dbReference type="SUPFAM" id="SSF56349">
    <property type="entry name" value="DNA breaking-rejoining enzymes"/>
    <property type="match status" value="1"/>
</dbReference>
<name>A0A0P7ZCC1_9EURY</name>
<feature type="domain" description="Tyr recombinase" evidence="5">
    <location>
        <begin position="104"/>
        <end position="288"/>
    </location>
</feature>
<reference evidence="7 8" key="1">
    <citation type="submission" date="2015-09" db="EMBL/GenBank/DDBJ databases">
        <title>A metagenomics-based metabolic model of nitrate-dependent anaerobic oxidation of methane by Methanoperedens-like archaea.</title>
        <authorList>
            <person name="Arshad A."/>
            <person name="Speth D.R."/>
            <person name="De Graaf R.M."/>
            <person name="Op Den Camp H.J."/>
            <person name="Jetten M.S."/>
            <person name="Welte C.U."/>
        </authorList>
    </citation>
    <scope>NUCLEOTIDE SEQUENCE [LARGE SCALE GENOMIC DNA]</scope>
</reference>
<dbReference type="GO" id="GO:0006310">
    <property type="term" value="P:DNA recombination"/>
    <property type="evidence" value="ECO:0007669"/>
    <property type="project" value="UniProtKB-KW"/>
</dbReference>
<protein>
    <submittedName>
        <fullName evidence="7">Site-specific recombinase</fullName>
    </submittedName>
</protein>
<dbReference type="Proteomes" id="UP000050360">
    <property type="component" value="Unassembled WGS sequence"/>
</dbReference>
<dbReference type="Gene3D" id="1.10.150.130">
    <property type="match status" value="1"/>
</dbReference>
<dbReference type="PROSITE" id="PS51898">
    <property type="entry name" value="TYR_RECOMBINASE"/>
    <property type="match status" value="1"/>
</dbReference>
<comment type="caution">
    <text evidence="7">The sequence shown here is derived from an EMBL/GenBank/DDBJ whole genome shotgun (WGS) entry which is preliminary data.</text>
</comment>
<dbReference type="InterPro" id="IPR010998">
    <property type="entry name" value="Integrase_recombinase_N"/>
</dbReference>
<dbReference type="PROSITE" id="PS51900">
    <property type="entry name" value="CB"/>
    <property type="match status" value="1"/>
</dbReference>
<evidence type="ECO:0000259" key="6">
    <source>
        <dbReference type="PROSITE" id="PS51900"/>
    </source>
</evidence>
<dbReference type="GO" id="GO:0015074">
    <property type="term" value="P:DNA integration"/>
    <property type="evidence" value="ECO:0007669"/>
    <property type="project" value="UniProtKB-KW"/>
</dbReference>
<evidence type="ECO:0000256" key="4">
    <source>
        <dbReference type="PROSITE-ProRule" id="PRU01248"/>
    </source>
</evidence>
<accession>A0A0P7ZCC1</accession>
<evidence type="ECO:0000256" key="2">
    <source>
        <dbReference type="ARBA" id="ARBA00023125"/>
    </source>
</evidence>
<organism evidence="7 8">
    <name type="scientific">Candidatus Methanoperedens nitratireducens</name>
    <dbReference type="NCBI Taxonomy" id="1392998"/>
    <lineage>
        <taxon>Archaea</taxon>
        <taxon>Methanobacteriati</taxon>
        <taxon>Methanobacteriota</taxon>
        <taxon>Stenosarchaea group</taxon>
        <taxon>Methanomicrobia</taxon>
        <taxon>Methanosarcinales</taxon>
        <taxon>ANME-2 cluster</taxon>
        <taxon>Candidatus Methanoperedentaceae</taxon>
        <taxon>Candidatus Methanoperedens</taxon>
    </lineage>
</organism>
<gene>
    <name evidence="7" type="primary">ssr_3</name>
    <name evidence="7" type="ORF">MPEBLZ_04350</name>
</gene>
<dbReference type="AlphaFoldDB" id="A0A0P7ZCC1"/>
<dbReference type="InterPro" id="IPR013762">
    <property type="entry name" value="Integrase-like_cat_sf"/>
</dbReference>
<sequence>MSQYLERFLLDCRAKNMTNHSIETYRSNVIEFLAYFPKPITVTNDDLRLYIGKLRLRKLAPGTLKGYMSAVASFFDFLVFEKEIQFNPVPEFRKRYLDRIKCHPETRQLISIMDMQLLYKTATHPLQKIIIILLAKTGIRRGELHDLKESDLNFQFHVIRIPMKAKRSHNLAFMDDELEGALKEYLEWRYKRTKTDWLLISGKGGRIHKDAYGMILADLGEKLHLHNSNGPLDRKLTPHCFRHWFTTHLFRAGMDPQYIKFLRGDSMRVESWQIYNRIDPEMVRIEYLRCIPKILSCR</sequence>
<dbReference type="Gene3D" id="1.10.443.10">
    <property type="entry name" value="Intergrase catalytic core"/>
    <property type="match status" value="1"/>
</dbReference>